<evidence type="ECO:0000256" key="1">
    <source>
        <dbReference type="ARBA" id="ARBA00023015"/>
    </source>
</evidence>
<dbReference type="RefSeq" id="WP_007258454.1">
    <property type="nucleotide sequence ID" value="NZ_AOHZ01000031.1"/>
</dbReference>
<evidence type="ECO:0000313" key="6">
    <source>
        <dbReference type="Proteomes" id="UP000011602"/>
    </source>
</evidence>
<dbReference type="PANTHER" id="PTHR30154:SF34">
    <property type="entry name" value="TRANSCRIPTIONAL REGULATOR AZLB"/>
    <property type="match status" value="1"/>
</dbReference>
<dbReference type="InterPro" id="IPR011991">
    <property type="entry name" value="ArsR-like_HTH"/>
</dbReference>
<keyword evidence="6" id="KW-1185">Reference proteome</keyword>
<dbReference type="InterPro" id="IPR000485">
    <property type="entry name" value="AsnC-type_HTH_dom"/>
</dbReference>
<dbReference type="PROSITE" id="PS00519">
    <property type="entry name" value="HTH_ASNC_1"/>
    <property type="match status" value="1"/>
</dbReference>
<feature type="domain" description="HTH asnC-type" evidence="4">
    <location>
        <begin position="5"/>
        <end position="67"/>
    </location>
</feature>
<evidence type="ECO:0000313" key="5">
    <source>
        <dbReference type="EMBL" id="ELY58926.1"/>
    </source>
</evidence>
<dbReference type="InterPro" id="IPR036390">
    <property type="entry name" value="WH_DNA-bd_sf"/>
</dbReference>
<dbReference type="SMART" id="SM00344">
    <property type="entry name" value="HTH_ASNC"/>
    <property type="match status" value="1"/>
</dbReference>
<dbReference type="InterPro" id="IPR036388">
    <property type="entry name" value="WH-like_DNA-bd_sf"/>
</dbReference>
<evidence type="ECO:0000259" key="4">
    <source>
        <dbReference type="PROSITE" id="PS50956"/>
    </source>
</evidence>
<organism evidence="5 6">
    <name type="scientific">Natronolimnohabitans innermongolicus JCM 12255</name>
    <dbReference type="NCBI Taxonomy" id="1227499"/>
    <lineage>
        <taxon>Archaea</taxon>
        <taxon>Methanobacteriati</taxon>
        <taxon>Methanobacteriota</taxon>
        <taxon>Stenosarchaea group</taxon>
        <taxon>Halobacteria</taxon>
        <taxon>Halobacteriales</taxon>
        <taxon>Natrialbaceae</taxon>
        <taxon>Natronolimnohabitans</taxon>
    </lineage>
</organism>
<name>L9XBW3_9EURY</name>
<dbReference type="Proteomes" id="UP000011602">
    <property type="component" value="Unassembled WGS sequence"/>
</dbReference>
<keyword evidence="2" id="KW-0238">DNA-binding</keyword>
<dbReference type="CDD" id="cd00090">
    <property type="entry name" value="HTH_ARSR"/>
    <property type="match status" value="1"/>
</dbReference>
<sequence length="157" mass="17382">MGFEFDDIDRGILHRLQDDARHTTATDIAGEVGVTANTVRNRIDRLEEAGVITGYVPLLEYERTERPMRVVVECTAPVDERETLAEAALETGGVVLVRELVTGRGNLRIDVVAADTDEITATVSQLAAHGLEIEREELVKTEYRQPFDHFGTTETSS</sequence>
<evidence type="ECO:0000256" key="2">
    <source>
        <dbReference type="ARBA" id="ARBA00023125"/>
    </source>
</evidence>
<reference evidence="5 6" key="1">
    <citation type="journal article" date="2014" name="PLoS Genet.">
        <title>Phylogenetically driven sequencing of extremely halophilic archaea reveals strategies for static and dynamic osmo-response.</title>
        <authorList>
            <person name="Becker E.A."/>
            <person name="Seitzer P.M."/>
            <person name="Tritt A."/>
            <person name="Larsen D."/>
            <person name="Krusor M."/>
            <person name="Yao A.I."/>
            <person name="Wu D."/>
            <person name="Madern D."/>
            <person name="Eisen J.A."/>
            <person name="Darling A.E."/>
            <person name="Facciotti M.T."/>
        </authorList>
    </citation>
    <scope>NUCLEOTIDE SEQUENCE [LARGE SCALE GENOMIC DNA]</scope>
    <source>
        <strain evidence="5 6">JCM 12255</strain>
    </source>
</reference>
<protein>
    <submittedName>
        <fullName evidence="5">AsnC family transcriptional regulator</fullName>
    </submittedName>
</protein>
<gene>
    <name evidence="5" type="ORF">C493_05755</name>
</gene>
<keyword evidence="3" id="KW-0804">Transcription</keyword>
<keyword evidence="1" id="KW-0805">Transcription regulation</keyword>
<dbReference type="Gene3D" id="1.10.10.10">
    <property type="entry name" value="Winged helix-like DNA-binding domain superfamily/Winged helix DNA-binding domain"/>
    <property type="match status" value="1"/>
</dbReference>
<dbReference type="GO" id="GO:0005829">
    <property type="term" value="C:cytosol"/>
    <property type="evidence" value="ECO:0007669"/>
    <property type="project" value="TreeGrafter"/>
</dbReference>
<dbReference type="SUPFAM" id="SSF46785">
    <property type="entry name" value="Winged helix' DNA-binding domain"/>
    <property type="match status" value="1"/>
</dbReference>
<dbReference type="OrthoDB" id="57033at2157"/>
<dbReference type="InterPro" id="IPR019885">
    <property type="entry name" value="Tscrpt_reg_HTH_AsnC-type_CS"/>
</dbReference>
<evidence type="ECO:0000256" key="3">
    <source>
        <dbReference type="ARBA" id="ARBA00023163"/>
    </source>
</evidence>
<dbReference type="PANTHER" id="PTHR30154">
    <property type="entry name" value="LEUCINE-RESPONSIVE REGULATORY PROTEIN"/>
    <property type="match status" value="1"/>
</dbReference>
<dbReference type="PROSITE" id="PS50956">
    <property type="entry name" value="HTH_ASNC_2"/>
    <property type="match status" value="1"/>
</dbReference>
<dbReference type="InterPro" id="IPR019888">
    <property type="entry name" value="Tscrpt_reg_AsnC-like"/>
</dbReference>
<accession>L9XBW3</accession>
<dbReference type="Pfam" id="PF13412">
    <property type="entry name" value="HTH_24"/>
    <property type="match status" value="1"/>
</dbReference>
<dbReference type="GO" id="GO:0043565">
    <property type="term" value="F:sequence-specific DNA binding"/>
    <property type="evidence" value="ECO:0007669"/>
    <property type="project" value="InterPro"/>
</dbReference>
<dbReference type="STRING" id="1227499.C493_05755"/>
<dbReference type="GO" id="GO:0043200">
    <property type="term" value="P:response to amino acid"/>
    <property type="evidence" value="ECO:0007669"/>
    <property type="project" value="TreeGrafter"/>
</dbReference>
<dbReference type="AlphaFoldDB" id="L9XBW3"/>
<dbReference type="PRINTS" id="PR00033">
    <property type="entry name" value="HTHASNC"/>
</dbReference>
<dbReference type="EMBL" id="AOHZ01000031">
    <property type="protein sequence ID" value="ELY58926.1"/>
    <property type="molecule type" value="Genomic_DNA"/>
</dbReference>
<dbReference type="PATRIC" id="fig|1227499.3.peg.1172"/>
<comment type="caution">
    <text evidence="5">The sequence shown here is derived from an EMBL/GenBank/DDBJ whole genome shotgun (WGS) entry which is preliminary data.</text>
</comment>
<proteinExistence type="predicted"/>
<dbReference type="eggNOG" id="arCOG01583">
    <property type="taxonomic scope" value="Archaea"/>
</dbReference>